<feature type="transmembrane region" description="Helical" evidence="1">
    <location>
        <begin position="32"/>
        <end position="49"/>
    </location>
</feature>
<feature type="transmembrane region" description="Helical" evidence="1">
    <location>
        <begin position="86"/>
        <end position="111"/>
    </location>
</feature>
<comment type="caution">
    <text evidence="2">The sequence shown here is derived from an EMBL/GenBank/DDBJ whole genome shotgun (WGS) entry which is preliminary data.</text>
</comment>
<evidence type="ECO:0000313" key="3">
    <source>
        <dbReference type="Proteomes" id="UP000576225"/>
    </source>
</evidence>
<keyword evidence="1" id="KW-0472">Membrane</keyword>
<dbReference type="SUPFAM" id="SSF82171">
    <property type="entry name" value="DPP6 N-terminal domain-like"/>
    <property type="match status" value="1"/>
</dbReference>
<organism evidence="2 3">
    <name type="scientific">Victivallis vadensis</name>
    <dbReference type="NCBI Taxonomy" id="172901"/>
    <lineage>
        <taxon>Bacteria</taxon>
        <taxon>Pseudomonadati</taxon>
        <taxon>Lentisphaerota</taxon>
        <taxon>Lentisphaeria</taxon>
        <taxon>Victivallales</taxon>
        <taxon>Victivallaceae</taxon>
        <taxon>Victivallis</taxon>
    </lineage>
</organism>
<proteinExistence type="predicted"/>
<feature type="transmembrane region" description="Helical" evidence="1">
    <location>
        <begin position="7"/>
        <end position="26"/>
    </location>
</feature>
<evidence type="ECO:0000256" key="1">
    <source>
        <dbReference type="SAM" id="Phobius"/>
    </source>
</evidence>
<feature type="transmembrane region" description="Helical" evidence="1">
    <location>
        <begin position="189"/>
        <end position="210"/>
    </location>
</feature>
<reference evidence="2 3" key="1">
    <citation type="submission" date="2020-04" db="EMBL/GenBank/DDBJ databases">
        <authorList>
            <person name="Hitch T.C.A."/>
            <person name="Wylensek D."/>
            <person name="Clavel T."/>
        </authorList>
    </citation>
    <scope>NUCLEOTIDE SEQUENCE [LARGE SCALE GENOMIC DNA]</scope>
    <source>
        <strain evidence="2 3">COR2-253-APC-1A</strain>
    </source>
</reference>
<name>A0A848B5B9_9BACT</name>
<keyword evidence="1" id="KW-1133">Transmembrane helix</keyword>
<dbReference type="Proteomes" id="UP000576225">
    <property type="component" value="Unassembled WGS sequence"/>
</dbReference>
<dbReference type="AlphaFoldDB" id="A0A848B5B9"/>
<feature type="transmembrane region" description="Helical" evidence="1">
    <location>
        <begin position="123"/>
        <end position="140"/>
    </location>
</feature>
<dbReference type="RefSeq" id="WP_168963854.1">
    <property type="nucleotide sequence ID" value="NZ_JABAEW010000061.1"/>
</dbReference>
<gene>
    <name evidence="2" type="ORF">HF882_19880</name>
</gene>
<evidence type="ECO:0000313" key="2">
    <source>
        <dbReference type="EMBL" id="NMD88850.1"/>
    </source>
</evidence>
<protein>
    <submittedName>
        <fullName evidence="2">Uncharacterized protein</fullName>
    </submittedName>
</protein>
<sequence length="451" mass="49132">MAGGDNIVSFGSILIAAFFGALSSLLGGPAAWGRGALLFAALAAGFPLVKRLKLWQAAGAGAGTGAAAGLLMLLCPDWGGRYSFSAGAGASAMVVAGAAAYGAGFYAACGWIRRRKFTNLQRFTLFWLAAAAAYLVKMLAEWGFSGIWLDGASGAVANSLPVALLWQFWFLIATEADELPERRPPEHPWILNTVSILLVLGTVPSFFGLMNYSLHEPAWRFQAGHSDPEGLRGVTGTLCVETANRQIRRFRIEDGEVRELEALPPPFAALSPDGSREARWEKDRLLVTPAGRPEEISGEWSWEGKAGYRDIQWSADGRELCWPGADDTLFRFALEGMEEPEPFGFGRTLCRYPGGWLTLREQTVCALASGQERELFRLRRYYPASLAATADGKVVFHTDGIGSEISPNGGAVIARRLSDGKEYVVALLGYAFGKYPLDWREEIKYNREDSR</sequence>
<keyword evidence="1" id="KW-0812">Transmembrane</keyword>
<dbReference type="EMBL" id="JABAEW010000061">
    <property type="protein sequence ID" value="NMD88850.1"/>
    <property type="molecule type" value="Genomic_DNA"/>
</dbReference>
<accession>A0A848B5B9</accession>
<feature type="transmembrane region" description="Helical" evidence="1">
    <location>
        <begin position="54"/>
        <end position="74"/>
    </location>
</feature>